<dbReference type="Gene3D" id="3.40.190.150">
    <property type="entry name" value="Bordetella uptake gene, domain 1"/>
    <property type="match status" value="1"/>
</dbReference>
<dbReference type="InterPro" id="IPR005064">
    <property type="entry name" value="BUG"/>
</dbReference>
<evidence type="ECO:0000313" key="3">
    <source>
        <dbReference type="EMBL" id="MDA4848508.1"/>
    </source>
</evidence>
<reference evidence="3" key="1">
    <citation type="submission" date="2022-11" db="EMBL/GenBank/DDBJ databases">
        <title>Hoeflea poritis sp. nov., isolated from scleractinian coral Porites lutea.</title>
        <authorList>
            <person name="Zhang G."/>
            <person name="Wei Q."/>
            <person name="Cai L."/>
        </authorList>
    </citation>
    <scope>NUCLEOTIDE SEQUENCE</scope>
    <source>
        <strain evidence="3">E7-10</strain>
    </source>
</reference>
<dbReference type="PANTHER" id="PTHR42928">
    <property type="entry name" value="TRICARBOXYLATE-BINDING PROTEIN"/>
    <property type="match status" value="1"/>
</dbReference>
<dbReference type="Gene3D" id="3.40.190.10">
    <property type="entry name" value="Periplasmic binding protein-like II"/>
    <property type="match status" value="1"/>
</dbReference>
<keyword evidence="2" id="KW-0732">Signal</keyword>
<proteinExistence type="inferred from homology"/>
<keyword evidence="4" id="KW-1185">Reference proteome</keyword>
<dbReference type="Proteomes" id="UP001148313">
    <property type="component" value="Unassembled WGS sequence"/>
</dbReference>
<protein>
    <submittedName>
        <fullName evidence="3">Tripartite tricarboxylate transporter substrate-binding protein</fullName>
    </submittedName>
</protein>
<dbReference type="PANTHER" id="PTHR42928:SF5">
    <property type="entry name" value="BLR1237 PROTEIN"/>
    <property type="match status" value="1"/>
</dbReference>
<feature type="chain" id="PRO_5046429893" evidence="2">
    <location>
        <begin position="24"/>
        <end position="317"/>
    </location>
</feature>
<sequence>MREFLRIAAATVLTVAVTVSANAADWIPPGPIKMMIAFRAGGGADTQARLIAEDLQERHGWEIIPENVTGKGGLNMANQLKGAAADGTVIGIAVTETFGYNMAAAPGAGMTPADFAGLTTTAGFQMGIVAKTDRGWASFADMVAAAEGGEQVRFGVMSPRLADLAYLLGKANNVTFNIVEVQGGRAVMDGVNAGDLDVGFMAGIQAQGVETGELVNLASALSAPLDQTPEAPTMETLGVPFNSDGQFVFVAPAGLDTTARDAIAGAIAAVVSDPETKAGGLVQRAFGGATVFSGQELDAVLQSEYEKAGELLTAASE</sequence>
<comment type="similarity">
    <text evidence="1">Belongs to the UPF0065 (bug) family.</text>
</comment>
<organism evidence="3 4">
    <name type="scientific">Hoeflea poritis</name>
    <dbReference type="NCBI Taxonomy" id="2993659"/>
    <lineage>
        <taxon>Bacteria</taxon>
        <taxon>Pseudomonadati</taxon>
        <taxon>Pseudomonadota</taxon>
        <taxon>Alphaproteobacteria</taxon>
        <taxon>Hyphomicrobiales</taxon>
        <taxon>Rhizobiaceae</taxon>
        <taxon>Hoeflea</taxon>
    </lineage>
</organism>
<dbReference type="EMBL" id="JAPJZH010000024">
    <property type="protein sequence ID" value="MDA4848508.1"/>
    <property type="molecule type" value="Genomic_DNA"/>
</dbReference>
<dbReference type="InterPro" id="IPR042100">
    <property type="entry name" value="Bug_dom1"/>
</dbReference>
<feature type="signal peptide" evidence="2">
    <location>
        <begin position="1"/>
        <end position="23"/>
    </location>
</feature>
<evidence type="ECO:0000256" key="1">
    <source>
        <dbReference type="ARBA" id="ARBA00006987"/>
    </source>
</evidence>
<evidence type="ECO:0000256" key="2">
    <source>
        <dbReference type="SAM" id="SignalP"/>
    </source>
</evidence>
<gene>
    <name evidence="3" type="ORF">OOZ53_24335</name>
</gene>
<dbReference type="Pfam" id="PF03401">
    <property type="entry name" value="TctC"/>
    <property type="match status" value="1"/>
</dbReference>
<comment type="caution">
    <text evidence="3">The sequence shown here is derived from an EMBL/GenBank/DDBJ whole genome shotgun (WGS) entry which is preliminary data.</text>
</comment>
<dbReference type="RefSeq" id="WP_271092378.1">
    <property type="nucleotide sequence ID" value="NZ_JAPJZH010000024.1"/>
</dbReference>
<accession>A0ABT4VUV6</accession>
<evidence type="ECO:0000313" key="4">
    <source>
        <dbReference type="Proteomes" id="UP001148313"/>
    </source>
</evidence>
<name>A0ABT4VUV6_9HYPH</name>